<dbReference type="Proteomes" id="UP001060085">
    <property type="component" value="Linkage Group LG05"/>
</dbReference>
<name>A0ACC0AQ26_CATRO</name>
<reference evidence="2" key="1">
    <citation type="journal article" date="2023" name="Nat. Plants">
        <title>Single-cell RNA sequencing provides a high-resolution roadmap for understanding the multicellular compartmentation of specialized metabolism.</title>
        <authorList>
            <person name="Sun S."/>
            <person name="Shen X."/>
            <person name="Li Y."/>
            <person name="Li Y."/>
            <person name="Wang S."/>
            <person name="Li R."/>
            <person name="Zhang H."/>
            <person name="Shen G."/>
            <person name="Guo B."/>
            <person name="Wei J."/>
            <person name="Xu J."/>
            <person name="St-Pierre B."/>
            <person name="Chen S."/>
            <person name="Sun C."/>
        </authorList>
    </citation>
    <scope>NUCLEOTIDE SEQUENCE [LARGE SCALE GENOMIC DNA]</scope>
</reference>
<proteinExistence type="predicted"/>
<comment type="caution">
    <text evidence="1">The sequence shown here is derived from an EMBL/GenBank/DDBJ whole genome shotgun (WGS) entry which is preliminary data.</text>
</comment>
<sequence length="118" mass="12954">MEGIAAAQDSPAKGSSSLAKLSTGDIGNDRINSGWKSQAASPRMGYMHRGIGGLPRQGARSTRGFRPEMAAATSDKFRRREAKKEILRRALTPPVKRPTLRWLDFRPVPSRLCNMSMA</sequence>
<accession>A0ACC0AQ26</accession>
<evidence type="ECO:0000313" key="1">
    <source>
        <dbReference type="EMBL" id="KAI5662674.1"/>
    </source>
</evidence>
<protein>
    <submittedName>
        <fullName evidence="1">Uncharacterized protein</fullName>
    </submittedName>
</protein>
<dbReference type="EMBL" id="CM044705">
    <property type="protein sequence ID" value="KAI5662674.1"/>
    <property type="molecule type" value="Genomic_DNA"/>
</dbReference>
<gene>
    <name evidence="1" type="ORF">M9H77_21997</name>
</gene>
<evidence type="ECO:0000313" key="2">
    <source>
        <dbReference type="Proteomes" id="UP001060085"/>
    </source>
</evidence>
<organism evidence="1 2">
    <name type="scientific">Catharanthus roseus</name>
    <name type="common">Madagascar periwinkle</name>
    <name type="synonym">Vinca rosea</name>
    <dbReference type="NCBI Taxonomy" id="4058"/>
    <lineage>
        <taxon>Eukaryota</taxon>
        <taxon>Viridiplantae</taxon>
        <taxon>Streptophyta</taxon>
        <taxon>Embryophyta</taxon>
        <taxon>Tracheophyta</taxon>
        <taxon>Spermatophyta</taxon>
        <taxon>Magnoliopsida</taxon>
        <taxon>eudicotyledons</taxon>
        <taxon>Gunneridae</taxon>
        <taxon>Pentapetalae</taxon>
        <taxon>asterids</taxon>
        <taxon>lamiids</taxon>
        <taxon>Gentianales</taxon>
        <taxon>Apocynaceae</taxon>
        <taxon>Rauvolfioideae</taxon>
        <taxon>Vinceae</taxon>
        <taxon>Catharanthinae</taxon>
        <taxon>Catharanthus</taxon>
    </lineage>
</organism>
<keyword evidence="2" id="KW-1185">Reference proteome</keyword>